<proteinExistence type="predicted"/>
<feature type="region of interest" description="Disordered" evidence="1">
    <location>
        <begin position="97"/>
        <end position="147"/>
    </location>
</feature>
<dbReference type="AlphaFoldDB" id="A0A0P7AIU9"/>
<dbReference type="OrthoDB" id="5425637at2759"/>
<keyword evidence="2" id="KW-1133">Transmembrane helix</keyword>
<keyword evidence="2" id="KW-0812">Transmembrane</keyword>
<gene>
    <name evidence="3" type="ORF">AK830_g9171</name>
</gene>
<name>A0A0P7AIU9_9HYPO</name>
<dbReference type="EMBL" id="LKCW01000167">
    <property type="protein sequence ID" value="KPM37394.1"/>
    <property type="molecule type" value="Genomic_DNA"/>
</dbReference>
<keyword evidence="2" id="KW-0472">Membrane</keyword>
<feature type="transmembrane region" description="Helical" evidence="2">
    <location>
        <begin position="46"/>
        <end position="69"/>
    </location>
</feature>
<sequence length="147" mass="16050">MSSTTHAFPLASEKPYGDDTTDVDGSDAGASGDSSGNSVSISEGGMIAIIVVVVFVLVVGISTTILFFIAKKREWKVKETLRKSTRKVINALTPRRSEFPSSIKGSSSRRSRARLDDVPPTPRLRPEDLEKGMAKAEAKRKDRKWGR</sequence>
<feature type="compositionally biased region" description="Basic and acidic residues" evidence="1">
    <location>
        <begin position="124"/>
        <end position="140"/>
    </location>
</feature>
<comment type="caution">
    <text evidence="3">The sequence shown here is derived from an EMBL/GenBank/DDBJ whole genome shotgun (WGS) entry which is preliminary data.</text>
</comment>
<dbReference type="Proteomes" id="UP000050424">
    <property type="component" value="Unassembled WGS sequence"/>
</dbReference>
<evidence type="ECO:0000313" key="3">
    <source>
        <dbReference type="EMBL" id="KPM37394.1"/>
    </source>
</evidence>
<keyword evidence="4" id="KW-1185">Reference proteome</keyword>
<accession>A0A0P7AIU9</accession>
<protein>
    <submittedName>
        <fullName evidence="3">Uncharacterized protein</fullName>
    </submittedName>
</protein>
<reference evidence="3 4" key="1">
    <citation type="submission" date="2015-09" db="EMBL/GenBank/DDBJ databases">
        <title>Draft genome of a European isolate of the apple canker pathogen Neonectria ditissima.</title>
        <authorList>
            <person name="Gomez-Cortecero A."/>
            <person name="Harrison R.J."/>
            <person name="Armitage A.D."/>
        </authorList>
    </citation>
    <scope>NUCLEOTIDE SEQUENCE [LARGE SCALE GENOMIC DNA]</scope>
    <source>
        <strain evidence="3 4">R09/05</strain>
    </source>
</reference>
<feature type="compositionally biased region" description="Low complexity" evidence="1">
    <location>
        <begin position="26"/>
        <end position="37"/>
    </location>
</feature>
<evidence type="ECO:0000256" key="2">
    <source>
        <dbReference type="SAM" id="Phobius"/>
    </source>
</evidence>
<evidence type="ECO:0000313" key="4">
    <source>
        <dbReference type="Proteomes" id="UP000050424"/>
    </source>
</evidence>
<organism evidence="3 4">
    <name type="scientific">Neonectria ditissima</name>
    <dbReference type="NCBI Taxonomy" id="78410"/>
    <lineage>
        <taxon>Eukaryota</taxon>
        <taxon>Fungi</taxon>
        <taxon>Dikarya</taxon>
        <taxon>Ascomycota</taxon>
        <taxon>Pezizomycotina</taxon>
        <taxon>Sordariomycetes</taxon>
        <taxon>Hypocreomycetidae</taxon>
        <taxon>Hypocreales</taxon>
        <taxon>Nectriaceae</taxon>
        <taxon>Neonectria</taxon>
    </lineage>
</organism>
<feature type="region of interest" description="Disordered" evidence="1">
    <location>
        <begin position="1"/>
        <end position="37"/>
    </location>
</feature>
<evidence type="ECO:0000256" key="1">
    <source>
        <dbReference type="SAM" id="MobiDB-lite"/>
    </source>
</evidence>